<reference evidence="10" key="1">
    <citation type="journal article" date="2019" name="Int. J. Syst. Evol. Microbiol.">
        <title>The Global Catalogue of Microorganisms (GCM) 10K type strain sequencing project: providing services to taxonomists for standard genome sequencing and annotation.</title>
        <authorList>
            <consortium name="The Broad Institute Genomics Platform"/>
            <consortium name="The Broad Institute Genome Sequencing Center for Infectious Disease"/>
            <person name="Wu L."/>
            <person name="Ma J."/>
        </authorList>
    </citation>
    <scope>NUCLEOTIDE SEQUENCE [LARGE SCALE GENOMIC DNA]</scope>
    <source>
        <strain evidence="10">CCUG 49560</strain>
    </source>
</reference>
<protein>
    <recommendedName>
        <fullName evidence="2">glycerophosphodiester phosphodiesterase</fullName>
        <ecNumber evidence="2">3.1.4.46</ecNumber>
    </recommendedName>
</protein>
<gene>
    <name evidence="9" type="ORF">ACFO8L_26415</name>
</gene>
<evidence type="ECO:0000256" key="5">
    <source>
        <dbReference type="ARBA" id="ARBA00022801"/>
    </source>
</evidence>
<evidence type="ECO:0000256" key="3">
    <source>
        <dbReference type="ARBA" id="ARBA00022729"/>
    </source>
</evidence>
<dbReference type="Gene3D" id="3.20.20.190">
    <property type="entry name" value="Phosphatidylinositol (PI) phosphodiesterase"/>
    <property type="match status" value="1"/>
</dbReference>
<dbReference type="RefSeq" id="WP_262849695.1">
    <property type="nucleotide sequence ID" value="NZ_JANZYP010000089.1"/>
</dbReference>
<evidence type="ECO:0000259" key="8">
    <source>
        <dbReference type="PROSITE" id="PS51704"/>
    </source>
</evidence>
<evidence type="ECO:0000313" key="9">
    <source>
        <dbReference type="EMBL" id="MFC4589648.1"/>
    </source>
</evidence>
<evidence type="ECO:0000256" key="1">
    <source>
        <dbReference type="ARBA" id="ARBA00007277"/>
    </source>
</evidence>
<evidence type="ECO:0000256" key="4">
    <source>
        <dbReference type="ARBA" id="ARBA00022798"/>
    </source>
</evidence>
<keyword evidence="5" id="KW-0378">Hydrolase</keyword>
<name>A0ABV9ELH2_9ACTN</name>
<feature type="chain" id="PRO_5046438602" description="glycerophosphodiester phosphodiesterase" evidence="7">
    <location>
        <begin position="20"/>
        <end position="423"/>
    </location>
</feature>
<evidence type="ECO:0000313" key="10">
    <source>
        <dbReference type="Proteomes" id="UP001595891"/>
    </source>
</evidence>
<organism evidence="9 10">
    <name type="scientific">Sphaerisporangium corydalis</name>
    <dbReference type="NCBI Taxonomy" id="1441875"/>
    <lineage>
        <taxon>Bacteria</taxon>
        <taxon>Bacillati</taxon>
        <taxon>Actinomycetota</taxon>
        <taxon>Actinomycetes</taxon>
        <taxon>Streptosporangiales</taxon>
        <taxon>Streptosporangiaceae</taxon>
        <taxon>Sphaerisporangium</taxon>
    </lineage>
</organism>
<dbReference type="Pfam" id="PF03009">
    <property type="entry name" value="GDPD"/>
    <property type="match status" value="1"/>
</dbReference>
<dbReference type="Proteomes" id="UP001595891">
    <property type="component" value="Unassembled WGS sequence"/>
</dbReference>
<evidence type="ECO:0000256" key="7">
    <source>
        <dbReference type="SAM" id="SignalP"/>
    </source>
</evidence>
<sequence length="423" mass="45258">MIILPWLVAAVVSLMPADPAPVPPPAPTVVPPVAPVSVPPPVQGPASVQVPFPLPVPFPAAVPVPPALGGPGPRPLVIGHRGACAYRPEHTMLSYEAAIRMGADYIEPDLVSTKDHVLVARHENEISQTTDVAAHPEFAGRRTTKVIDGRRLTGWFTEDFTLAELRTLRAKERLPALRPGSAAYDGRARVPTFDEVAALARRAGVGIYPETKHPGYFASIGLPLEGPLLATLGRYGWREKSDPVFVQSFETANLRAMRERTRLRLVQLMESSGAPRDLVASGDPRTYRDLATPQGLSEIASYADAIGVSTRLVVPMDRNAALGTPTTLVQDAHRAGLAVHVWTVRPENAELPAAFRAGDPAAPGYAAAHGDVSGWLRRLFDLGVDGVFTDDPGIARRTRDTGENRLPSCYTSASSSICRSSSA</sequence>
<feature type="signal peptide" evidence="7">
    <location>
        <begin position="1"/>
        <end position="19"/>
    </location>
</feature>
<accession>A0ABV9ELH2</accession>
<feature type="domain" description="GP-PDE" evidence="8">
    <location>
        <begin position="75"/>
        <end position="399"/>
    </location>
</feature>
<evidence type="ECO:0000256" key="6">
    <source>
        <dbReference type="ARBA" id="ARBA00047512"/>
    </source>
</evidence>
<dbReference type="InterPro" id="IPR030395">
    <property type="entry name" value="GP_PDE_dom"/>
</dbReference>
<keyword evidence="10" id="KW-1185">Reference proteome</keyword>
<comment type="caution">
    <text evidence="9">The sequence shown here is derived from an EMBL/GenBank/DDBJ whole genome shotgun (WGS) entry which is preliminary data.</text>
</comment>
<dbReference type="InterPro" id="IPR017946">
    <property type="entry name" value="PLC-like_Pdiesterase_TIM-brl"/>
</dbReference>
<dbReference type="EMBL" id="JBHSFN010000017">
    <property type="protein sequence ID" value="MFC4589648.1"/>
    <property type="molecule type" value="Genomic_DNA"/>
</dbReference>
<keyword evidence="4" id="KW-0319">Glycerol metabolism</keyword>
<comment type="similarity">
    <text evidence="1">Belongs to the glycerophosphoryl diester phosphodiesterase family.</text>
</comment>
<dbReference type="EC" id="3.1.4.46" evidence="2"/>
<evidence type="ECO:0000256" key="2">
    <source>
        <dbReference type="ARBA" id="ARBA00012247"/>
    </source>
</evidence>
<dbReference type="CDD" id="cd08602">
    <property type="entry name" value="GDPD_ScGlpQ1_like"/>
    <property type="match status" value="1"/>
</dbReference>
<dbReference type="PROSITE" id="PS51704">
    <property type="entry name" value="GP_PDE"/>
    <property type="match status" value="1"/>
</dbReference>
<proteinExistence type="inferred from homology"/>
<keyword evidence="3 7" id="KW-0732">Signal</keyword>
<dbReference type="SUPFAM" id="SSF51695">
    <property type="entry name" value="PLC-like phosphodiesterases"/>
    <property type="match status" value="1"/>
</dbReference>
<comment type="catalytic activity">
    <reaction evidence="6">
        <text>a sn-glycero-3-phosphodiester + H2O = an alcohol + sn-glycerol 3-phosphate + H(+)</text>
        <dbReference type="Rhea" id="RHEA:12969"/>
        <dbReference type="ChEBI" id="CHEBI:15377"/>
        <dbReference type="ChEBI" id="CHEBI:15378"/>
        <dbReference type="ChEBI" id="CHEBI:30879"/>
        <dbReference type="ChEBI" id="CHEBI:57597"/>
        <dbReference type="ChEBI" id="CHEBI:83408"/>
        <dbReference type="EC" id="3.1.4.46"/>
    </reaction>
</comment>
<dbReference type="PANTHER" id="PTHR43620:SF7">
    <property type="entry name" value="GLYCEROPHOSPHODIESTER PHOSPHODIESTERASE GDPD5-RELATED"/>
    <property type="match status" value="1"/>
</dbReference>
<dbReference type="PANTHER" id="PTHR43620">
    <property type="entry name" value="GLYCEROPHOSPHORYL DIESTER PHOSPHODIESTERASE"/>
    <property type="match status" value="1"/>
</dbReference>